<sequence length="242" mass="25913">MAVPTILPPLPGARDARDPKRAIKRGPSRLPREQVAAAQRERVYDGLVRMVAENGYANASVSSICRASGVTRPTFYEHFESKEGAFLAACRHGNGVMFTLVRQAYTAEATWAKAICSSLQVLLSLLASVPAFATAAVVEIEAMGPVGRQARAEQLARFLPFFQPAPPTPPGVDRRELIQSVIGGVHATLFRFIASGRTAELPNLRPTLVYSVMAPFAGPEAALSAGREPIAEPLLVAPCTHT</sequence>
<evidence type="ECO:0000256" key="5">
    <source>
        <dbReference type="SAM" id="MobiDB-lite"/>
    </source>
</evidence>
<dbReference type="InterPro" id="IPR001647">
    <property type="entry name" value="HTH_TetR"/>
</dbReference>
<dbReference type="PANTHER" id="PTHR30055">
    <property type="entry name" value="HTH-TYPE TRANSCRIPTIONAL REGULATOR RUTR"/>
    <property type="match status" value="1"/>
</dbReference>
<dbReference type="PROSITE" id="PS50977">
    <property type="entry name" value="HTH_TETR_2"/>
    <property type="match status" value="1"/>
</dbReference>
<keyword evidence="8" id="KW-1185">Reference proteome</keyword>
<keyword evidence="1" id="KW-0805">Transcription regulation</keyword>
<reference evidence="7 8" key="1">
    <citation type="submission" date="2020-02" db="EMBL/GenBank/DDBJ databases">
        <title>Acidophilic actinobacteria isolated from forest soil.</title>
        <authorList>
            <person name="Golinska P."/>
        </authorList>
    </citation>
    <scope>NUCLEOTIDE SEQUENCE [LARGE SCALE GENOMIC DNA]</scope>
    <source>
        <strain evidence="7 8">NL8</strain>
    </source>
</reference>
<dbReference type="EMBL" id="JAAFYZ010000051">
    <property type="protein sequence ID" value="MBS2548549.1"/>
    <property type="molecule type" value="Genomic_DNA"/>
</dbReference>
<feature type="compositionally biased region" description="Pro residues" evidence="5">
    <location>
        <begin position="1"/>
        <end position="11"/>
    </location>
</feature>
<dbReference type="Proteomes" id="UP000730482">
    <property type="component" value="Unassembled WGS sequence"/>
</dbReference>
<dbReference type="PRINTS" id="PR00455">
    <property type="entry name" value="HTHTETR"/>
</dbReference>
<keyword evidence="3" id="KW-0804">Transcription</keyword>
<dbReference type="PANTHER" id="PTHR30055:SF234">
    <property type="entry name" value="HTH-TYPE TRANSCRIPTIONAL REGULATOR BETI"/>
    <property type="match status" value="1"/>
</dbReference>
<protein>
    <submittedName>
        <fullName evidence="7">TetR/AcrR family transcriptional regulator</fullName>
    </submittedName>
</protein>
<comment type="caution">
    <text evidence="7">The sequence shown here is derived from an EMBL/GenBank/DDBJ whole genome shotgun (WGS) entry which is preliminary data.</text>
</comment>
<dbReference type="InterPro" id="IPR050109">
    <property type="entry name" value="HTH-type_TetR-like_transc_reg"/>
</dbReference>
<dbReference type="SUPFAM" id="SSF46689">
    <property type="entry name" value="Homeodomain-like"/>
    <property type="match status" value="1"/>
</dbReference>
<evidence type="ECO:0000256" key="1">
    <source>
        <dbReference type="ARBA" id="ARBA00023015"/>
    </source>
</evidence>
<evidence type="ECO:0000256" key="4">
    <source>
        <dbReference type="PROSITE-ProRule" id="PRU00335"/>
    </source>
</evidence>
<dbReference type="Pfam" id="PF00440">
    <property type="entry name" value="TetR_N"/>
    <property type="match status" value="1"/>
</dbReference>
<name>A0ABS5KR96_9ACTN</name>
<dbReference type="InterPro" id="IPR009057">
    <property type="entry name" value="Homeodomain-like_sf"/>
</dbReference>
<gene>
    <name evidence="7" type="ORF">KGQ19_16910</name>
</gene>
<feature type="domain" description="HTH tetR-type" evidence="6">
    <location>
        <begin position="37"/>
        <end position="97"/>
    </location>
</feature>
<evidence type="ECO:0000256" key="2">
    <source>
        <dbReference type="ARBA" id="ARBA00023125"/>
    </source>
</evidence>
<proteinExistence type="predicted"/>
<keyword evidence="2 4" id="KW-0238">DNA-binding</keyword>
<feature type="DNA-binding region" description="H-T-H motif" evidence="4">
    <location>
        <begin position="60"/>
        <end position="79"/>
    </location>
</feature>
<evidence type="ECO:0000259" key="6">
    <source>
        <dbReference type="PROSITE" id="PS50977"/>
    </source>
</evidence>
<dbReference type="RefSeq" id="WP_212010158.1">
    <property type="nucleotide sequence ID" value="NZ_JAAFYZ010000051.1"/>
</dbReference>
<evidence type="ECO:0000256" key="3">
    <source>
        <dbReference type="ARBA" id="ARBA00023163"/>
    </source>
</evidence>
<evidence type="ECO:0000313" key="8">
    <source>
        <dbReference type="Proteomes" id="UP000730482"/>
    </source>
</evidence>
<feature type="region of interest" description="Disordered" evidence="5">
    <location>
        <begin position="1"/>
        <end position="35"/>
    </location>
</feature>
<dbReference type="Gene3D" id="1.10.357.10">
    <property type="entry name" value="Tetracycline Repressor, domain 2"/>
    <property type="match status" value="1"/>
</dbReference>
<accession>A0ABS5KR96</accession>
<evidence type="ECO:0000313" key="7">
    <source>
        <dbReference type="EMBL" id="MBS2548549.1"/>
    </source>
</evidence>
<organism evidence="7 8">
    <name type="scientific">Catenulispora pinistramenti</name>
    <dbReference type="NCBI Taxonomy" id="2705254"/>
    <lineage>
        <taxon>Bacteria</taxon>
        <taxon>Bacillati</taxon>
        <taxon>Actinomycetota</taxon>
        <taxon>Actinomycetes</taxon>
        <taxon>Catenulisporales</taxon>
        <taxon>Catenulisporaceae</taxon>
        <taxon>Catenulispora</taxon>
    </lineage>
</organism>